<name>A0ACC2WV54_9TREE</name>
<reference evidence="1" key="1">
    <citation type="submission" date="2023-04" db="EMBL/GenBank/DDBJ databases">
        <title>Draft Genome sequencing of Naganishia species isolated from polar environments using Oxford Nanopore Technology.</title>
        <authorList>
            <person name="Leo P."/>
            <person name="Venkateswaran K."/>
        </authorList>
    </citation>
    <scope>NUCLEOTIDE SEQUENCE</scope>
    <source>
        <strain evidence="1">MNA-CCFEE 5425</strain>
    </source>
</reference>
<dbReference type="Proteomes" id="UP001243375">
    <property type="component" value="Unassembled WGS sequence"/>
</dbReference>
<gene>
    <name evidence="1" type="ORF">QFC22_005577</name>
</gene>
<comment type="caution">
    <text evidence="1">The sequence shown here is derived from an EMBL/GenBank/DDBJ whole genome shotgun (WGS) entry which is preliminary data.</text>
</comment>
<keyword evidence="2" id="KW-1185">Reference proteome</keyword>
<sequence>MSDSVNIVLQEQFVITDIDKEGKKFDKVSRLTSYCEVKKMEVTLDYASELINFSKADRISVCLARSLQLDPMTDGGKEGKREMWRGGEQGLAEQYDYVMYGKTNAWRPAMKLESSWVDQKSGAGLSSNTSTMAF</sequence>
<proteinExistence type="predicted"/>
<accession>A0ACC2WV54</accession>
<evidence type="ECO:0000313" key="1">
    <source>
        <dbReference type="EMBL" id="KAJ9114701.1"/>
    </source>
</evidence>
<dbReference type="EMBL" id="JASBWU010000018">
    <property type="protein sequence ID" value="KAJ9114701.1"/>
    <property type="molecule type" value="Genomic_DNA"/>
</dbReference>
<evidence type="ECO:0000313" key="2">
    <source>
        <dbReference type="Proteomes" id="UP001243375"/>
    </source>
</evidence>
<organism evidence="1 2">
    <name type="scientific">Naganishia vaughanmartiniae</name>
    <dbReference type="NCBI Taxonomy" id="1424756"/>
    <lineage>
        <taxon>Eukaryota</taxon>
        <taxon>Fungi</taxon>
        <taxon>Dikarya</taxon>
        <taxon>Basidiomycota</taxon>
        <taxon>Agaricomycotina</taxon>
        <taxon>Tremellomycetes</taxon>
        <taxon>Filobasidiales</taxon>
        <taxon>Filobasidiaceae</taxon>
        <taxon>Naganishia</taxon>
    </lineage>
</organism>
<protein>
    <submittedName>
        <fullName evidence="1">Uncharacterized protein</fullName>
    </submittedName>
</protein>